<keyword evidence="4" id="KW-0472">Membrane</keyword>
<evidence type="ECO:0000256" key="2">
    <source>
        <dbReference type="ARBA" id="ARBA00022525"/>
    </source>
</evidence>
<dbReference type="PROSITE" id="PS50092">
    <property type="entry name" value="TSP1"/>
    <property type="match status" value="1"/>
</dbReference>
<evidence type="ECO:0000313" key="7">
    <source>
        <dbReference type="Proteomes" id="UP000694888"/>
    </source>
</evidence>
<dbReference type="PANTHER" id="PTHR13723:SF316">
    <property type="entry name" value="LONELY HEART, ISOFORM A"/>
    <property type="match status" value="1"/>
</dbReference>
<dbReference type="SMART" id="SM00209">
    <property type="entry name" value="TSP1"/>
    <property type="match status" value="1"/>
</dbReference>
<dbReference type="InterPro" id="IPR000884">
    <property type="entry name" value="TSP1_rpt"/>
</dbReference>
<keyword evidence="2" id="KW-0964">Secreted</keyword>
<dbReference type="SUPFAM" id="SSF82895">
    <property type="entry name" value="TSP-1 type 1 repeat"/>
    <property type="match status" value="1"/>
</dbReference>
<evidence type="ECO:0000256" key="4">
    <source>
        <dbReference type="SAM" id="Phobius"/>
    </source>
</evidence>
<reference evidence="8" key="1">
    <citation type="submission" date="2025-08" db="UniProtKB">
        <authorList>
            <consortium name="RefSeq"/>
        </authorList>
    </citation>
    <scope>IDENTIFICATION</scope>
</reference>
<keyword evidence="4" id="KW-1133">Transmembrane helix</keyword>
<evidence type="ECO:0000259" key="6">
    <source>
        <dbReference type="Pfam" id="PF19236"/>
    </source>
</evidence>
<dbReference type="Gene3D" id="2.60.120.830">
    <property type="match status" value="1"/>
</dbReference>
<dbReference type="InterPro" id="IPR013273">
    <property type="entry name" value="ADAMTS/ADAMTS-like"/>
</dbReference>
<comment type="subcellular location">
    <subcellularLocation>
        <location evidence="1">Secreted</location>
    </subcellularLocation>
</comment>
<dbReference type="InterPro" id="IPR045371">
    <property type="entry name" value="ADAMTS_CR_3"/>
</dbReference>
<feature type="transmembrane region" description="Helical" evidence="4">
    <location>
        <begin position="20"/>
        <end position="39"/>
    </location>
</feature>
<keyword evidence="3" id="KW-1015">Disulfide bond</keyword>
<feature type="domain" description="ADAMTS/ADAMTS-like Spacer 1" evidence="5">
    <location>
        <begin position="210"/>
        <end position="249"/>
    </location>
</feature>
<organism evidence="7 8">
    <name type="scientific">Aplysia californica</name>
    <name type="common">California sea hare</name>
    <dbReference type="NCBI Taxonomy" id="6500"/>
    <lineage>
        <taxon>Eukaryota</taxon>
        <taxon>Metazoa</taxon>
        <taxon>Spiralia</taxon>
        <taxon>Lophotrochozoa</taxon>
        <taxon>Mollusca</taxon>
        <taxon>Gastropoda</taxon>
        <taxon>Heterobranchia</taxon>
        <taxon>Euthyneura</taxon>
        <taxon>Tectipleura</taxon>
        <taxon>Aplysiida</taxon>
        <taxon>Aplysioidea</taxon>
        <taxon>Aplysiidae</taxon>
        <taxon>Aplysia</taxon>
    </lineage>
</organism>
<protein>
    <submittedName>
        <fullName evidence="8">Papilin-like</fullName>
    </submittedName>
</protein>
<keyword evidence="7" id="KW-1185">Reference proteome</keyword>
<dbReference type="PRINTS" id="PR01857">
    <property type="entry name" value="ADAMTSFAMILY"/>
</dbReference>
<evidence type="ECO:0000256" key="3">
    <source>
        <dbReference type="ARBA" id="ARBA00023157"/>
    </source>
</evidence>
<dbReference type="InterPro" id="IPR010294">
    <property type="entry name" value="ADAMTS_spacer1"/>
</dbReference>
<dbReference type="Proteomes" id="UP000694888">
    <property type="component" value="Unplaced"/>
</dbReference>
<evidence type="ECO:0000256" key="1">
    <source>
        <dbReference type="ARBA" id="ARBA00004613"/>
    </source>
</evidence>
<dbReference type="RefSeq" id="XP_035826641.1">
    <property type="nucleotide sequence ID" value="XM_035970748.1"/>
</dbReference>
<dbReference type="PANTHER" id="PTHR13723">
    <property type="entry name" value="ADAMTS A DISINTEGRIN AND METALLOPROTEASE WITH THROMBOSPONDIN MOTIFS PROTEASE"/>
    <property type="match status" value="1"/>
</dbReference>
<dbReference type="GeneID" id="118477170"/>
<name>A0ABM1VW49_APLCA</name>
<dbReference type="Pfam" id="PF00090">
    <property type="entry name" value="TSP_1"/>
    <property type="match status" value="1"/>
</dbReference>
<dbReference type="InterPro" id="IPR050439">
    <property type="entry name" value="ADAMTS_ADAMTS-like"/>
</dbReference>
<dbReference type="PROSITE" id="PS51257">
    <property type="entry name" value="PROKAR_LIPOPROTEIN"/>
    <property type="match status" value="1"/>
</dbReference>
<gene>
    <name evidence="8" type="primary">LOC118477170</name>
</gene>
<accession>A0ABM1VW49</accession>
<dbReference type="InterPro" id="IPR036383">
    <property type="entry name" value="TSP1_rpt_sf"/>
</dbReference>
<proteinExistence type="predicted"/>
<evidence type="ECO:0000259" key="5">
    <source>
        <dbReference type="Pfam" id="PF05986"/>
    </source>
</evidence>
<dbReference type="Pfam" id="PF19236">
    <property type="entry name" value="ADAMTS_CR_3"/>
    <property type="match status" value="1"/>
</dbReference>
<dbReference type="Gene3D" id="2.20.100.10">
    <property type="entry name" value="Thrombospondin type-1 (TSP1) repeat"/>
    <property type="match status" value="1"/>
</dbReference>
<evidence type="ECO:0000313" key="8">
    <source>
        <dbReference type="RefSeq" id="XP_035826641.1"/>
    </source>
</evidence>
<dbReference type="Pfam" id="PF05986">
    <property type="entry name" value="ADAMTS_spacer1"/>
    <property type="match status" value="1"/>
</dbReference>
<keyword evidence="4" id="KW-0812">Transmembrane</keyword>
<feature type="domain" description="ADAMTS/ADAMTS-like cysteine-rich" evidence="6">
    <location>
        <begin position="131"/>
        <end position="207"/>
    </location>
</feature>
<sequence>MRYNRIVARDRETEKTGFLVLCDAMNILAALLACFVLVLPSQVSADTRQGRAHDWGPWTAWSVCSETCGYGTAYRIRQCHAKLRYGRDCSGPSKQYQICKTRICADGTVDYRTRECANNNNVYYGRRRYSWIPYINDQAPCELSCKSEGFGYYARFKKTVVDGVICNEENTAVCMQGRCVESGCDGVLGSGTDVDKCGKCGGDGSTCRPISAIFTRTHLTHRGYNVVTTIPAGACSINVTEMRRSKNHLGFGDFV</sequence>